<keyword evidence="13" id="KW-1185">Reference proteome</keyword>
<feature type="domain" description="C2H2-type" evidence="12">
    <location>
        <begin position="875"/>
        <end position="902"/>
    </location>
</feature>
<dbReference type="InterPro" id="IPR013087">
    <property type="entry name" value="Znf_C2H2_type"/>
</dbReference>
<evidence type="ECO:0000313" key="13">
    <source>
        <dbReference type="Proteomes" id="UP000515154"/>
    </source>
</evidence>
<keyword evidence="5" id="KW-0862">Zinc</keyword>
<dbReference type="SUPFAM" id="SSF57667">
    <property type="entry name" value="beta-beta-alpha zinc fingers"/>
    <property type="match status" value="7"/>
</dbReference>
<feature type="region of interest" description="Disordered" evidence="11">
    <location>
        <begin position="845"/>
        <end position="867"/>
    </location>
</feature>
<evidence type="ECO:0000313" key="15">
    <source>
        <dbReference type="RefSeq" id="XP_029644773.1"/>
    </source>
</evidence>
<evidence type="ECO:0000256" key="5">
    <source>
        <dbReference type="ARBA" id="ARBA00022833"/>
    </source>
</evidence>
<feature type="domain" description="C2H2-type" evidence="12">
    <location>
        <begin position="153"/>
        <end position="180"/>
    </location>
</feature>
<name>A0A6P7T343_9MOLL</name>
<evidence type="ECO:0000256" key="11">
    <source>
        <dbReference type="SAM" id="MobiDB-lite"/>
    </source>
</evidence>
<feature type="region of interest" description="Disordered" evidence="11">
    <location>
        <begin position="473"/>
        <end position="497"/>
    </location>
</feature>
<keyword evidence="6" id="KW-0805">Transcription regulation</keyword>
<evidence type="ECO:0000256" key="4">
    <source>
        <dbReference type="ARBA" id="ARBA00022771"/>
    </source>
</evidence>
<evidence type="ECO:0000256" key="10">
    <source>
        <dbReference type="PROSITE-ProRule" id="PRU00042"/>
    </source>
</evidence>
<keyword evidence="8" id="KW-0804">Transcription</keyword>
<dbReference type="FunFam" id="3.30.160.60:FF:000450">
    <property type="entry name" value="PR domain zinc finger protein 14"/>
    <property type="match status" value="1"/>
</dbReference>
<keyword evidence="2" id="KW-0479">Metal-binding</keyword>
<feature type="compositionally biased region" description="Low complexity" evidence="11">
    <location>
        <begin position="475"/>
        <end position="488"/>
    </location>
</feature>
<dbReference type="FunFam" id="3.30.160.60:FF:000072">
    <property type="entry name" value="zinc finger protein 143 isoform X1"/>
    <property type="match status" value="1"/>
</dbReference>
<dbReference type="FunFam" id="3.30.160.60:FF:000557">
    <property type="entry name" value="zinc finger and SCAN domain-containing protein 29"/>
    <property type="match status" value="2"/>
</dbReference>
<dbReference type="FunFam" id="3.30.160.60:FF:000512">
    <property type="entry name" value="zinc finger protein 197 isoform X1"/>
    <property type="match status" value="1"/>
</dbReference>
<feature type="region of interest" description="Disordered" evidence="11">
    <location>
        <begin position="765"/>
        <end position="793"/>
    </location>
</feature>
<evidence type="ECO:0000256" key="1">
    <source>
        <dbReference type="ARBA" id="ARBA00004123"/>
    </source>
</evidence>
<evidence type="ECO:0000256" key="6">
    <source>
        <dbReference type="ARBA" id="ARBA00023015"/>
    </source>
</evidence>
<feature type="domain" description="C2H2-type" evidence="12">
    <location>
        <begin position="543"/>
        <end position="570"/>
    </location>
</feature>
<evidence type="ECO:0000256" key="2">
    <source>
        <dbReference type="ARBA" id="ARBA00022723"/>
    </source>
</evidence>
<accession>A0A6P7T343</accession>
<gene>
    <name evidence="14 15" type="primary">LOC115218913</name>
</gene>
<dbReference type="GO" id="GO:0003700">
    <property type="term" value="F:DNA-binding transcription factor activity"/>
    <property type="evidence" value="ECO:0007669"/>
    <property type="project" value="TreeGrafter"/>
</dbReference>
<dbReference type="AlphaFoldDB" id="A0A6P7T343"/>
<evidence type="ECO:0000256" key="8">
    <source>
        <dbReference type="ARBA" id="ARBA00023163"/>
    </source>
</evidence>
<feature type="domain" description="C2H2-type" evidence="12">
    <location>
        <begin position="931"/>
        <end position="958"/>
    </location>
</feature>
<dbReference type="GO" id="GO:0006357">
    <property type="term" value="P:regulation of transcription by RNA polymerase II"/>
    <property type="evidence" value="ECO:0007669"/>
    <property type="project" value="TreeGrafter"/>
</dbReference>
<evidence type="ECO:0000256" key="9">
    <source>
        <dbReference type="ARBA" id="ARBA00023242"/>
    </source>
</evidence>
<keyword evidence="3" id="KW-0677">Repeat</keyword>
<feature type="domain" description="C2H2-type" evidence="12">
    <location>
        <begin position="599"/>
        <end position="626"/>
    </location>
</feature>
<keyword evidence="7" id="KW-0238">DNA-binding</keyword>
<sequence>MPTSLQSSHPYLIPADDQLKLEPVSFTPQSSHEASISTEFPALETRFNEATLGNVTINNKHSFEMNQPSFNLQKKNDVMASTIAAKTEVTLLNDISTSFSNSIQRLEGDTKRSQCSSTASKHRSVICQHCFKAFYRTADLRLHMRTHTGERPFKCDLCPKAFAQTSHLTKHRRIHTGERPYKCSMCSLAFTQSSNLKKHVRTHFKASNTSRNVIHGNISQNDTTSNSNSILTNINSKVLHRCKYCLRHFFSNIALSVHMKKHLRTKRFSPISMPGQFSVSTVNTSMKVNKTHQNTKVRIHKINSNSASLKPHSAILTNNNYPTSLSVKSANNVIDLCEPEGESKVSTTSDFDFQIRRNQPAFSSDQFYSCKLCPIQFVRLSDFLSHVALTHNELFQCKLCPAYFAQFSDFTDHQQLHWMFLGQQQQQQQKQLVNKPKIVKNFRCGLCRMEFVKEDEFSNHQCQKQLSREKYQRVSSTSSINSNSSSATHHSDHLTQNWNQRMEPKLVSTIKGRLPLVNKGRNFLKDVSQSAARHRKMSLGRPYICSRCGKAFLRPGDLRLHIRTHTGEKPFSCDLCPKTFAQTSHLTKHRRVHTGERPYTCALCNLAFTQSSNLKKHVQTHFKSTTLCNNNNSSNTDNNNKTGQISEGLTQKINYTNDQELSHNIQYTSPEDSSLPTQQSQTMFVKENDSFKNTELIENQLKHQSPSSIIPDLTSLEFENVSFSSISTTGNNSEITSSACSYPTIKDDIKLDGLNIQQINMKEESDDITLRKNSLSPSARSDQNQSDIPLDGVSSSMSSFLGRMLPCFSNPETSKDESTAELQLEYCHNHQQQTHVEIGSSKSHQSIKHPFRPDSNPNPGILTGYEVKPTAERPHLCTECYKTFIRSADLRIHMRTHTGERPFCCDICPKAFSQTSHLIKHKRIHTGERPYKCNKCNLSFTQSNNLKKHIKVHLREQKSKQTESCTNLSDSLIQVENLEEINHSNLISIKKENSLNSLSLLQDSEFLDVNLSTQDPFQSLKGNNESEKSIKEEITDSVCLPQ</sequence>
<evidence type="ECO:0000313" key="14">
    <source>
        <dbReference type="RefSeq" id="XP_029644772.1"/>
    </source>
</evidence>
<feature type="domain" description="C2H2-type" evidence="12">
    <location>
        <begin position="903"/>
        <end position="930"/>
    </location>
</feature>
<dbReference type="FunFam" id="3.30.160.60:FF:002343">
    <property type="entry name" value="Zinc finger protein 33A"/>
    <property type="match status" value="1"/>
</dbReference>
<dbReference type="Pfam" id="PF00096">
    <property type="entry name" value="zf-C2H2"/>
    <property type="match status" value="9"/>
</dbReference>
<dbReference type="PANTHER" id="PTHR45993:SF10">
    <property type="entry name" value="ZINC FINGER PROTEIN 208 ISOFORM X1-RELATED"/>
    <property type="match status" value="1"/>
</dbReference>
<dbReference type="KEGG" id="osn:115218913"/>
<dbReference type="GO" id="GO:0008270">
    <property type="term" value="F:zinc ion binding"/>
    <property type="evidence" value="ECO:0007669"/>
    <property type="project" value="UniProtKB-KW"/>
</dbReference>
<dbReference type="GO" id="GO:0000978">
    <property type="term" value="F:RNA polymerase II cis-regulatory region sequence-specific DNA binding"/>
    <property type="evidence" value="ECO:0007669"/>
    <property type="project" value="TreeGrafter"/>
</dbReference>
<keyword evidence="4 10" id="KW-0863">Zinc-finger</keyword>
<dbReference type="FunFam" id="3.30.160.60:FF:000624">
    <property type="entry name" value="zinc finger protein 697"/>
    <property type="match status" value="1"/>
</dbReference>
<protein>
    <submittedName>
        <fullName evidence="14 15">Zinc finger protein 420-like</fullName>
    </submittedName>
</protein>
<dbReference type="RefSeq" id="XP_029644772.1">
    <property type="nucleotide sequence ID" value="XM_029788912.2"/>
</dbReference>
<organism evidence="13 14">
    <name type="scientific">Octopus sinensis</name>
    <name type="common">East Asian common octopus</name>
    <dbReference type="NCBI Taxonomy" id="2607531"/>
    <lineage>
        <taxon>Eukaryota</taxon>
        <taxon>Metazoa</taxon>
        <taxon>Spiralia</taxon>
        <taxon>Lophotrochozoa</taxon>
        <taxon>Mollusca</taxon>
        <taxon>Cephalopoda</taxon>
        <taxon>Coleoidea</taxon>
        <taxon>Octopodiformes</taxon>
        <taxon>Octopoda</taxon>
        <taxon>Incirrata</taxon>
        <taxon>Octopodidae</taxon>
        <taxon>Octopus</taxon>
    </lineage>
</organism>
<dbReference type="PROSITE" id="PS00028">
    <property type="entry name" value="ZINC_FINGER_C2H2_1"/>
    <property type="match status" value="12"/>
</dbReference>
<feature type="domain" description="C2H2-type" evidence="12">
    <location>
        <begin position="395"/>
        <end position="417"/>
    </location>
</feature>
<dbReference type="Gene3D" id="3.30.160.60">
    <property type="entry name" value="Classic Zinc Finger"/>
    <property type="match status" value="10"/>
</dbReference>
<evidence type="ECO:0000256" key="3">
    <source>
        <dbReference type="ARBA" id="ARBA00022737"/>
    </source>
</evidence>
<feature type="compositionally biased region" description="Polar residues" evidence="11">
    <location>
        <begin position="771"/>
        <end position="793"/>
    </location>
</feature>
<evidence type="ECO:0000259" key="12">
    <source>
        <dbReference type="PROSITE" id="PS50157"/>
    </source>
</evidence>
<comment type="subcellular location">
    <subcellularLocation>
        <location evidence="1">Nucleus</location>
    </subcellularLocation>
</comment>
<keyword evidence="9" id="KW-0539">Nucleus</keyword>
<dbReference type="InterPro" id="IPR036236">
    <property type="entry name" value="Znf_C2H2_sf"/>
</dbReference>
<dbReference type="Proteomes" id="UP000515154">
    <property type="component" value="Linkage group LG14"/>
</dbReference>
<dbReference type="PROSITE" id="PS50157">
    <property type="entry name" value="ZINC_FINGER_C2H2_2"/>
    <property type="match status" value="11"/>
</dbReference>
<feature type="domain" description="C2H2-type" evidence="12">
    <location>
        <begin position="181"/>
        <end position="203"/>
    </location>
</feature>
<feature type="domain" description="C2H2-type" evidence="12">
    <location>
        <begin position="571"/>
        <end position="598"/>
    </location>
</feature>
<reference evidence="14 15" key="1">
    <citation type="submission" date="2025-08" db="UniProtKB">
        <authorList>
            <consortium name="RefSeq"/>
        </authorList>
    </citation>
    <scope>IDENTIFICATION</scope>
</reference>
<proteinExistence type="predicted"/>
<feature type="domain" description="C2H2-type" evidence="12">
    <location>
        <begin position="240"/>
        <end position="267"/>
    </location>
</feature>
<evidence type="ECO:0000256" key="7">
    <source>
        <dbReference type="ARBA" id="ARBA00023125"/>
    </source>
</evidence>
<dbReference type="GO" id="GO:0005634">
    <property type="term" value="C:nucleus"/>
    <property type="evidence" value="ECO:0007669"/>
    <property type="project" value="UniProtKB-SubCell"/>
</dbReference>
<dbReference type="RefSeq" id="XP_029644773.1">
    <property type="nucleotide sequence ID" value="XM_029788913.2"/>
</dbReference>
<dbReference type="PANTHER" id="PTHR45993">
    <property type="entry name" value="B-CELL LYMPHOMA/LEUKEMIA 11"/>
    <property type="match status" value="1"/>
</dbReference>
<dbReference type="FunFam" id="3.30.160.60:FF:000303">
    <property type="entry name" value="Zinc finger protein 41"/>
    <property type="match status" value="1"/>
</dbReference>
<dbReference type="InterPro" id="IPR051497">
    <property type="entry name" value="Dev/Hematopoietic_TF"/>
</dbReference>
<dbReference type="SMART" id="SM00355">
    <property type="entry name" value="ZnF_C2H2"/>
    <property type="match status" value="13"/>
</dbReference>
<feature type="domain" description="C2H2-type" evidence="12">
    <location>
        <begin position="125"/>
        <end position="152"/>
    </location>
</feature>